<sequence>MAGVARALLRYMCQDLVAASALDSSAFQRLVWTVLNLGAAHGTFREEEPLPSARQLLNTFLSPMAGDSRSIIARAVLDQPNLCLSLHQDRDLQLLTGAIHFITPKFELRSYALGAHRMGEQETEEESVTALLANFFSDVLVPAAMRDKHVTVVSDQGSPAEPGVVGVRCVWHATEAVLEALMNEPSYRQICDDVAAVLSFLADSGVASVTGCGLKPHEVRRWDALLHALNFITAHHDELCVVMAGCEGGSSLLGERQAYQEVAELLTGVRRCLLTVRDPLRPTLNQAVLCRAKLLQLCASPANSPPLKQLKEHLASSLTEALALTPLHHVASFLDPRCKSLKVLSETEKSEVHRHVLEMMKSVSVTEANSGVLNLKTTRYTNSHSPTTDTPTATAREVHPFREYMDNPAPDTSVSDSEEIMAYANMKVHLEDDDILGWWSGTSASGLSTLRLLARKILAVPATCAYAHDLCVHARQARQQMGLQDEFHLNNVLHMKYNMN</sequence>
<evidence type="ECO:0000313" key="1">
    <source>
        <dbReference type="EMBL" id="KAK8723661.1"/>
    </source>
</evidence>
<keyword evidence="2" id="KW-1185">Reference proteome</keyword>
<dbReference type="SUPFAM" id="SSF140996">
    <property type="entry name" value="Hermes dimerisation domain"/>
    <property type="match status" value="1"/>
</dbReference>
<accession>A0AAW0W3C0</accession>
<dbReference type="Gene3D" id="1.10.10.1070">
    <property type="entry name" value="Zinc finger, BED domain-containing"/>
    <property type="match status" value="1"/>
</dbReference>
<dbReference type="GO" id="GO:0005634">
    <property type="term" value="C:nucleus"/>
    <property type="evidence" value="ECO:0007669"/>
    <property type="project" value="TreeGrafter"/>
</dbReference>
<protein>
    <recommendedName>
        <fullName evidence="3">HAT C-terminal dimerisation domain-containing protein</fullName>
    </recommendedName>
</protein>
<dbReference type="AlphaFoldDB" id="A0AAW0W3C0"/>
<evidence type="ECO:0000313" key="2">
    <source>
        <dbReference type="Proteomes" id="UP001445076"/>
    </source>
</evidence>
<dbReference type="PANTHER" id="PTHR46169">
    <property type="entry name" value="DNA REPLICATION-RELATED ELEMENT FACTOR, ISOFORM A"/>
    <property type="match status" value="1"/>
</dbReference>
<dbReference type="PANTHER" id="PTHR46169:SF29">
    <property type="entry name" value="DNA REPLICATION-RELATED ELEMENT FACTOR, ISOFORM A"/>
    <property type="match status" value="1"/>
</dbReference>
<proteinExistence type="predicted"/>
<reference evidence="1 2" key="1">
    <citation type="journal article" date="2024" name="BMC Genomics">
        <title>Genome assembly of redclaw crayfish (Cherax quadricarinatus) provides insights into its immune adaptation and hypoxia tolerance.</title>
        <authorList>
            <person name="Liu Z."/>
            <person name="Zheng J."/>
            <person name="Li H."/>
            <person name="Fang K."/>
            <person name="Wang S."/>
            <person name="He J."/>
            <person name="Zhou D."/>
            <person name="Weng S."/>
            <person name="Chi M."/>
            <person name="Gu Z."/>
            <person name="He J."/>
            <person name="Li F."/>
            <person name="Wang M."/>
        </authorList>
    </citation>
    <scope>NUCLEOTIDE SEQUENCE [LARGE SCALE GENOMIC DNA]</scope>
    <source>
        <strain evidence="1">ZL_2023a</strain>
    </source>
</reference>
<name>A0AAW0W3C0_CHEQU</name>
<dbReference type="SUPFAM" id="SSF53098">
    <property type="entry name" value="Ribonuclease H-like"/>
    <property type="match status" value="1"/>
</dbReference>
<dbReference type="EMBL" id="JARKIK010000088">
    <property type="protein sequence ID" value="KAK8723661.1"/>
    <property type="molecule type" value="Genomic_DNA"/>
</dbReference>
<dbReference type="GO" id="GO:0006357">
    <property type="term" value="P:regulation of transcription by RNA polymerase II"/>
    <property type="evidence" value="ECO:0007669"/>
    <property type="project" value="TreeGrafter"/>
</dbReference>
<dbReference type="InterPro" id="IPR012337">
    <property type="entry name" value="RNaseH-like_sf"/>
</dbReference>
<evidence type="ECO:0008006" key="3">
    <source>
        <dbReference type="Google" id="ProtNLM"/>
    </source>
</evidence>
<dbReference type="InterPro" id="IPR052717">
    <property type="entry name" value="Vacuolar_transposase_reg"/>
</dbReference>
<comment type="caution">
    <text evidence="1">The sequence shown here is derived from an EMBL/GenBank/DDBJ whole genome shotgun (WGS) entry which is preliminary data.</text>
</comment>
<organism evidence="1 2">
    <name type="scientific">Cherax quadricarinatus</name>
    <name type="common">Australian red claw crayfish</name>
    <dbReference type="NCBI Taxonomy" id="27406"/>
    <lineage>
        <taxon>Eukaryota</taxon>
        <taxon>Metazoa</taxon>
        <taxon>Ecdysozoa</taxon>
        <taxon>Arthropoda</taxon>
        <taxon>Crustacea</taxon>
        <taxon>Multicrustacea</taxon>
        <taxon>Malacostraca</taxon>
        <taxon>Eumalacostraca</taxon>
        <taxon>Eucarida</taxon>
        <taxon>Decapoda</taxon>
        <taxon>Pleocyemata</taxon>
        <taxon>Astacidea</taxon>
        <taxon>Parastacoidea</taxon>
        <taxon>Parastacidae</taxon>
        <taxon>Cherax</taxon>
    </lineage>
</organism>
<gene>
    <name evidence="1" type="ORF">OTU49_011482</name>
</gene>
<dbReference type="Proteomes" id="UP001445076">
    <property type="component" value="Unassembled WGS sequence"/>
</dbReference>